<dbReference type="SUPFAM" id="SSF63418">
    <property type="entry name" value="MurE/MurF N-terminal domain"/>
    <property type="match status" value="1"/>
</dbReference>
<dbReference type="InterPro" id="IPR000713">
    <property type="entry name" value="Mur_ligase_N"/>
</dbReference>
<dbReference type="InterPro" id="IPR051046">
    <property type="entry name" value="MurCDEF_CellWall_CoF430Synth"/>
</dbReference>
<proteinExistence type="inferred from homology"/>
<dbReference type="RefSeq" id="WP_348771587.1">
    <property type="nucleotide sequence ID" value="NZ_CP060096.1"/>
</dbReference>
<keyword evidence="5 10" id="KW-0067">ATP-binding</keyword>
<dbReference type="Gene3D" id="3.40.1190.10">
    <property type="entry name" value="Mur-like, catalytic domain"/>
    <property type="match status" value="1"/>
</dbReference>
<accession>A0A975AWS9</accession>
<dbReference type="HAMAP" id="MF_02019">
    <property type="entry name" value="MurF"/>
    <property type="match status" value="1"/>
</dbReference>
<dbReference type="GO" id="GO:0005737">
    <property type="term" value="C:cytoplasm"/>
    <property type="evidence" value="ECO:0007669"/>
    <property type="project" value="UniProtKB-SubCell"/>
</dbReference>
<dbReference type="Gene3D" id="3.90.190.20">
    <property type="entry name" value="Mur ligase, C-terminal domain"/>
    <property type="match status" value="1"/>
</dbReference>
<dbReference type="NCBIfam" id="TIGR01143">
    <property type="entry name" value="murF"/>
    <property type="match status" value="1"/>
</dbReference>
<evidence type="ECO:0000256" key="4">
    <source>
        <dbReference type="ARBA" id="ARBA00022741"/>
    </source>
</evidence>
<comment type="subcellular location">
    <subcellularLocation>
        <location evidence="10 11">Cytoplasm</location>
    </subcellularLocation>
</comment>
<evidence type="ECO:0000256" key="11">
    <source>
        <dbReference type="RuleBase" id="RU004136"/>
    </source>
</evidence>
<organism evidence="15 16">
    <name type="scientific">Aceticella autotrophica</name>
    <dbReference type="NCBI Taxonomy" id="2755338"/>
    <lineage>
        <taxon>Bacteria</taxon>
        <taxon>Bacillati</taxon>
        <taxon>Bacillota</taxon>
        <taxon>Clostridia</taxon>
        <taxon>Thermoanaerobacterales</taxon>
        <taxon>Thermoanaerobacteraceae</taxon>
        <taxon>Aceticella</taxon>
    </lineage>
</organism>
<dbReference type="GO" id="GO:0047480">
    <property type="term" value="F:UDP-N-acetylmuramoyl-tripeptide-D-alanyl-D-alanine ligase activity"/>
    <property type="evidence" value="ECO:0007669"/>
    <property type="project" value="UniProtKB-UniRule"/>
</dbReference>
<evidence type="ECO:0000256" key="9">
    <source>
        <dbReference type="ARBA" id="ARBA00023316"/>
    </source>
</evidence>
<dbReference type="InterPro" id="IPR036565">
    <property type="entry name" value="Mur-like_cat_sf"/>
</dbReference>
<feature type="binding site" evidence="10">
    <location>
        <begin position="113"/>
        <end position="119"/>
    </location>
    <ligand>
        <name>ATP</name>
        <dbReference type="ChEBI" id="CHEBI:30616"/>
    </ligand>
</feature>
<keyword evidence="2 10" id="KW-0436">Ligase</keyword>
<evidence type="ECO:0000313" key="15">
    <source>
        <dbReference type="EMBL" id="QSZ27919.1"/>
    </source>
</evidence>
<feature type="domain" description="Mur ligase central" evidence="14">
    <location>
        <begin position="111"/>
        <end position="295"/>
    </location>
</feature>
<dbReference type="SUPFAM" id="SSF53244">
    <property type="entry name" value="MurD-like peptide ligases, peptide-binding domain"/>
    <property type="match status" value="1"/>
</dbReference>
<dbReference type="InterPro" id="IPR013221">
    <property type="entry name" value="Mur_ligase_cen"/>
</dbReference>
<keyword evidence="9 10" id="KW-0961">Cell wall biogenesis/degradation</keyword>
<dbReference type="GO" id="GO:0009252">
    <property type="term" value="P:peptidoglycan biosynthetic process"/>
    <property type="evidence" value="ECO:0007669"/>
    <property type="project" value="UniProtKB-UniRule"/>
</dbReference>
<evidence type="ECO:0000256" key="6">
    <source>
        <dbReference type="ARBA" id="ARBA00022960"/>
    </source>
</evidence>
<evidence type="ECO:0000256" key="8">
    <source>
        <dbReference type="ARBA" id="ARBA00023306"/>
    </source>
</evidence>
<evidence type="ECO:0000256" key="10">
    <source>
        <dbReference type="HAMAP-Rule" id="MF_02019"/>
    </source>
</evidence>
<evidence type="ECO:0000259" key="12">
    <source>
        <dbReference type="Pfam" id="PF01225"/>
    </source>
</evidence>
<comment type="catalytic activity">
    <reaction evidence="10 11">
        <text>D-alanyl-D-alanine + UDP-N-acetyl-alpha-D-muramoyl-L-alanyl-gamma-D-glutamyl-meso-2,6-diaminopimelate + ATP = UDP-N-acetyl-alpha-D-muramoyl-L-alanyl-gamma-D-glutamyl-meso-2,6-diaminopimeloyl-D-alanyl-D-alanine + ADP + phosphate + H(+)</text>
        <dbReference type="Rhea" id="RHEA:28374"/>
        <dbReference type="ChEBI" id="CHEBI:15378"/>
        <dbReference type="ChEBI" id="CHEBI:30616"/>
        <dbReference type="ChEBI" id="CHEBI:43474"/>
        <dbReference type="ChEBI" id="CHEBI:57822"/>
        <dbReference type="ChEBI" id="CHEBI:61386"/>
        <dbReference type="ChEBI" id="CHEBI:83905"/>
        <dbReference type="ChEBI" id="CHEBI:456216"/>
        <dbReference type="EC" id="6.3.2.10"/>
    </reaction>
</comment>
<dbReference type="InterPro" id="IPR004101">
    <property type="entry name" value="Mur_ligase_C"/>
</dbReference>
<evidence type="ECO:0000256" key="5">
    <source>
        <dbReference type="ARBA" id="ARBA00022840"/>
    </source>
</evidence>
<evidence type="ECO:0000256" key="3">
    <source>
        <dbReference type="ARBA" id="ARBA00022618"/>
    </source>
</evidence>
<dbReference type="InterPro" id="IPR005863">
    <property type="entry name" value="UDP-N-AcMur_synth"/>
</dbReference>
<dbReference type="Gene3D" id="3.40.1390.10">
    <property type="entry name" value="MurE/MurF, N-terminal domain"/>
    <property type="match status" value="1"/>
</dbReference>
<keyword evidence="3 10" id="KW-0132">Cell division</keyword>
<dbReference type="GO" id="GO:0008360">
    <property type="term" value="P:regulation of cell shape"/>
    <property type="evidence" value="ECO:0007669"/>
    <property type="project" value="UniProtKB-KW"/>
</dbReference>
<keyword evidence="6 10" id="KW-0133">Cell shape</keyword>
<dbReference type="Pfam" id="PF02875">
    <property type="entry name" value="Mur_ligase_C"/>
    <property type="match status" value="1"/>
</dbReference>
<comment type="function">
    <text evidence="10 11">Involved in cell wall formation. Catalyzes the final step in the synthesis of UDP-N-acetylmuramoyl-pentapeptide, the precursor of murein.</text>
</comment>
<dbReference type="InterPro" id="IPR036615">
    <property type="entry name" value="Mur_ligase_C_dom_sf"/>
</dbReference>
<dbReference type="PANTHER" id="PTHR43024:SF1">
    <property type="entry name" value="UDP-N-ACETYLMURAMOYL-TRIPEPTIDE--D-ALANYL-D-ALANINE LIGASE"/>
    <property type="match status" value="1"/>
</dbReference>
<evidence type="ECO:0000313" key="16">
    <source>
        <dbReference type="Proteomes" id="UP000671913"/>
    </source>
</evidence>
<keyword evidence="8 10" id="KW-0131">Cell cycle</keyword>
<comment type="similarity">
    <text evidence="10">Belongs to the MurCDEF family. MurF subfamily.</text>
</comment>
<feature type="domain" description="Mur ligase N-terminal catalytic" evidence="12">
    <location>
        <begin position="26"/>
        <end position="100"/>
    </location>
</feature>
<keyword evidence="4 10" id="KW-0547">Nucleotide-binding</keyword>
<keyword evidence="1 10" id="KW-0963">Cytoplasm</keyword>
<dbReference type="EC" id="6.3.2.10" evidence="10 11"/>
<dbReference type="GO" id="GO:0005524">
    <property type="term" value="F:ATP binding"/>
    <property type="evidence" value="ECO:0007669"/>
    <property type="project" value="UniProtKB-UniRule"/>
</dbReference>
<dbReference type="Pfam" id="PF01225">
    <property type="entry name" value="Mur_ligase"/>
    <property type="match status" value="1"/>
</dbReference>
<feature type="domain" description="Mur ligase C-terminal" evidence="13">
    <location>
        <begin position="318"/>
        <end position="443"/>
    </location>
</feature>
<reference evidence="15" key="1">
    <citation type="submission" date="2020-08" db="EMBL/GenBank/DDBJ databases">
        <title>Genomic insights into the carbon and energy metabolism of the first obligate autotrophic acetogenic bacterium Aceticella autotrophica gen. nov., sp. nov.</title>
        <authorList>
            <person name="Toshchakov S.V."/>
            <person name="Elcheninov A.G."/>
            <person name="Kublanov I.V."/>
            <person name="Frolov E.N."/>
            <person name="Lebedinsky A.V."/>
        </authorList>
    </citation>
    <scope>NUCLEOTIDE SEQUENCE</scope>
    <source>
        <strain evidence="15">3443-3Ac</strain>
    </source>
</reference>
<protein>
    <recommendedName>
        <fullName evidence="10 11">UDP-N-acetylmuramoyl-tripeptide--D-alanyl-D-alanine ligase</fullName>
        <ecNumber evidence="10 11">6.3.2.10</ecNumber>
    </recommendedName>
    <alternativeName>
        <fullName evidence="10">D-alanyl-D-alanine-adding enzyme</fullName>
    </alternativeName>
</protein>
<dbReference type="AlphaFoldDB" id="A0A975AWS9"/>
<dbReference type="InterPro" id="IPR035911">
    <property type="entry name" value="MurE/MurF_N"/>
</dbReference>
<dbReference type="EMBL" id="CP060096">
    <property type="protein sequence ID" value="QSZ27919.1"/>
    <property type="molecule type" value="Genomic_DNA"/>
</dbReference>
<evidence type="ECO:0000256" key="1">
    <source>
        <dbReference type="ARBA" id="ARBA00022490"/>
    </source>
</evidence>
<gene>
    <name evidence="10" type="primary">murF</name>
    <name evidence="15" type="ORF">ACETAC_03295</name>
</gene>
<dbReference type="GO" id="GO:0071555">
    <property type="term" value="P:cell wall organization"/>
    <property type="evidence" value="ECO:0007669"/>
    <property type="project" value="UniProtKB-KW"/>
</dbReference>
<dbReference type="PANTHER" id="PTHR43024">
    <property type="entry name" value="UDP-N-ACETYLMURAMOYL-TRIPEPTIDE--D-ALANYL-D-ALANINE LIGASE"/>
    <property type="match status" value="1"/>
</dbReference>
<dbReference type="KEGG" id="aaut:ACETAC_03295"/>
<keyword evidence="16" id="KW-1185">Reference proteome</keyword>
<sequence>MMDLKISEIINALNGKMLQGDKNILINGISTDSRTIKKGELFIPLKGNNYDGERFLGDALKIAAAALTANEKNKKLITYDKPLIYVRDTFEALHKLSRYYRDKFNIPVIAVTGSSGKTTTKDMIHAVLSKKFNVLKTEGNFNNEIGLPLTIFKLNKFHQVAVIEMGMSGFGEIKTLKDISNPDIAVFTNIGVAHIEKLSSRENILKAKSELIEDFTTENTIVINADDDMLIKLLNKKDVQFYTYGIRNGDYRAYDIIQFEGGLRYKFKTPFESMNVELSIPGIHNVYNSMAAICIGLKFNVKKEDIVKALREFKPGKMRLNIINTGKIKIIDDVYNANPDSMKAAISVLREMKQRRKIAVLGDMLELGDYSDKGHRDIGEYVYISGIDILITIGNLAEKIAEAAQNSGMAKDNIYICSSNTEAIDILKGKIRNNDVILVKGSRGKKMEEIVEYLKGDYERIT</sequence>
<evidence type="ECO:0000256" key="7">
    <source>
        <dbReference type="ARBA" id="ARBA00022984"/>
    </source>
</evidence>
<evidence type="ECO:0000259" key="13">
    <source>
        <dbReference type="Pfam" id="PF02875"/>
    </source>
</evidence>
<dbReference type="GO" id="GO:0051301">
    <property type="term" value="P:cell division"/>
    <property type="evidence" value="ECO:0007669"/>
    <property type="project" value="UniProtKB-KW"/>
</dbReference>
<keyword evidence="7 10" id="KW-0573">Peptidoglycan synthesis</keyword>
<evidence type="ECO:0000256" key="2">
    <source>
        <dbReference type="ARBA" id="ARBA00022598"/>
    </source>
</evidence>
<evidence type="ECO:0000259" key="14">
    <source>
        <dbReference type="Pfam" id="PF08245"/>
    </source>
</evidence>
<name>A0A975AWS9_9THEO</name>
<dbReference type="SUPFAM" id="SSF53623">
    <property type="entry name" value="MurD-like peptide ligases, catalytic domain"/>
    <property type="match status" value="1"/>
</dbReference>
<dbReference type="Pfam" id="PF08245">
    <property type="entry name" value="Mur_ligase_M"/>
    <property type="match status" value="1"/>
</dbReference>
<comment type="pathway">
    <text evidence="10 11">Cell wall biogenesis; peptidoglycan biosynthesis.</text>
</comment>
<dbReference type="Proteomes" id="UP000671913">
    <property type="component" value="Chromosome"/>
</dbReference>